<dbReference type="HAMAP" id="MF_01895">
    <property type="entry name" value="RNase_R"/>
    <property type="match status" value="1"/>
</dbReference>
<evidence type="ECO:0000313" key="12">
    <source>
        <dbReference type="Proteomes" id="UP000533905"/>
    </source>
</evidence>
<gene>
    <name evidence="8 11" type="primary">rnr</name>
    <name evidence="11" type="ORF">HGB41_10165</name>
</gene>
<dbReference type="InterPro" id="IPR013223">
    <property type="entry name" value="RNase_B_OB_dom"/>
</dbReference>
<dbReference type="CDD" id="cd04471">
    <property type="entry name" value="S1_RNase_R"/>
    <property type="match status" value="1"/>
</dbReference>
<comment type="subcellular location">
    <subcellularLocation>
        <location evidence="2 8">Cytoplasm</location>
    </subcellularLocation>
</comment>
<dbReference type="InterPro" id="IPR011805">
    <property type="entry name" value="RNase_R"/>
</dbReference>
<dbReference type="SMART" id="SM00316">
    <property type="entry name" value="S1"/>
    <property type="match status" value="2"/>
</dbReference>
<dbReference type="SMART" id="SM00955">
    <property type="entry name" value="RNB"/>
    <property type="match status" value="1"/>
</dbReference>
<keyword evidence="3 8" id="KW-0963">Cytoplasm</keyword>
<dbReference type="Gene3D" id="2.40.50.140">
    <property type="entry name" value="Nucleic acid-binding proteins"/>
    <property type="match status" value="2"/>
</dbReference>
<dbReference type="EMBL" id="JABAIV010000003">
    <property type="protein sequence ID" value="NNG23360.1"/>
    <property type="molecule type" value="Genomic_DNA"/>
</dbReference>
<dbReference type="EC" id="3.1.13.1" evidence="8"/>
<dbReference type="GO" id="GO:0008859">
    <property type="term" value="F:exoribonuclease II activity"/>
    <property type="evidence" value="ECO:0007669"/>
    <property type="project" value="UniProtKB-UniRule"/>
</dbReference>
<evidence type="ECO:0000256" key="3">
    <source>
        <dbReference type="ARBA" id="ARBA00022490"/>
    </source>
</evidence>
<feature type="compositionally biased region" description="Low complexity" evidence="9">
    <location>
        <begin position="992"/>
        <end position="1031"/>
    </location>
</feature>
<dbReference type="PANTHER" id="PTHR23355:SF9">
    <property type="entry name" value="DIS3-LIKE EXONUCLEASE 2"/>
    <property type="match status" value="1"/>
</dbReference>
<dbReference type="InterPro" id="IPR001900">
    <property type="entry name" value="RNase_II/R"/>
</dbReference>
<dbReference type="PROSITE" id="PS50126">
    <property type="entry name" value="S1"/>
    <property type="match status" value="1"/>
</dbReference>
<dbReference type="InterPro" id="IPR011129">
    <property type="entry name" value="CSD"/>
</dbReference>
<comment type="catalytic activity">
    <reaction evidence="1 8">
        <text>Exonucleolytic cleavage in the 3'- to 5'-direction to yield nucleoside 5'-phosphates.</text>
        <dbReference type="EC" id="3.1.13.1"/>
    </reaction>
</comment>
<dbReference type="Pfam" id="PF08206">
    <property type="entry name" value="OB_RNB"/>
    <property type="match status" value="1"/>
</dbReference>
<dbReference type="InterPro" id="IPR003029">
    <property type="entry name" value="S1_domain"/>
</dbReference>
<organism evidence="11 12">
    <name type="scientific">Telluria aromaticivorans</name>
    <dbReference type="NCBI Taxonomy" id="2725995"/>
    <lineage>
        <taxon>Bacteria</taxon>
        <taxon>Pseudomonadati</taxon>
        <taxon>Pseudomonadota</taxon>
        <taxon>Betaproteobacteria</taxon>
        <taxon>Burkholderiales</taxon>
        <taxon>Oxalobacteraceae</taxon>
        <taxon>Telluria group</taxon>
        <taxon>Telluria</taxon>
    </lineage>
</organism>
<dbReference type="SMART" id="SM00357">
    <property type="entry name" value="CSP"/>
    <property type="match status" value="1"/>
</dbReference>
<sequence>MKQPTHTIPSREEILAVFRTATGPLDAAELARSLKVKPAAQEVLGRRLNAMERDGQIRSDSSGTYSLADQSSFITGRVSAHRDGYGFVIPDEGGDDLFLNDKEMNKVLNGDRVRARVTGTDRRGRLEGTIVEVIQRANTHIIGRLMNEGGVWIVSPEDNRMSQDILVSGGPGKAKAGQVVSVEVIEQPSRFQQPTGRIHEVLGELDDPGMEIEIAVRKFGVPHVFSAAALKQANRLPNEVVDADLLDRVDLRDVPLVTIDGEDARDFDDAVYCEPVKLGSGRGYRLLVAIADVSHYVKPNDALDEDAIERSTSVYFPRRVIPMLPEKLSNGLCSLNPAVDRCTLVCDMVVTLDGEVTAYQFYPAVMHSAARLTYNEVADILGNTSGPEAARRPGIVPHLLHLNEVFRALLKARQERGAIDFETTETYIVCNPVGKIEKIIPRTRNDAHRLIEECMLAANVCAADLLIHHKHPGTFRIHATPTEEKLNQLRTFLKLVGLNLGGGNKPTARDYAETMQKIKERPDAALLQTMLLRSMQQAVYSPDNVGHFGLAYEAYAHFTSPIRRYPDLLTHRAIKAILQGKKYEPKGIELGKLNTTMSNSARKQAAKDKAEGKPKKGEKDLTIWDALGVHCSANERRADEASRDVENWLKCFFMQDKLGEDFTGTVSGVTAFGIFVTLDELYVEGLVHISALGTDYFQYDEARHELRGERSGQRYGLTSKVSVKVAKVDLESRKIDLVLADNVGSAGSAGNTAAPMERARQAGIDAVEPRGQKSDKSSGSRRGRDKDRGRNKGRGEGRAPEAAAAAVPSRFMSTDTETGNEQTVAAPSKRLSRSARKAAAAARNANAGAGNGADHRTSTSADKGAGNDNRAARAADTPAVTAVTPVAAPAAKPAKAPAKAKAPARAPAEAAPPVEAPVKAKVAKAKAPAKAPVEKAPAKTAAKAPAKTAAKAPAKTAAKAPAKTAAKAPAKTAAAPAKTAAKAPAKTEAKAPAKTAAKAPAKTPTKSAAKPSAPKTKAEAKTPAAKTSRKK</sequence>
<comment type="caution">
    <text evidence="11">The sequence shown here is derived from an EMBL/GenBank/DDBJ whole genome shotgun (WGS) entry which is preliminary data.</text>
</comment>
<feature type="compositionally biased region" description="Low complexity" evidence="9">
    <location>
        <begin position="837"/>
        <end position="848"/>
    </location>
</feature>
<feature type="compositionally biased region" description="Basic and acidic residues" evidence="9">
    <location>
        <begin position="767"/>
        <end position="799"/>
    </location>
</feature>
<protein>
    <recommendedName>
        <fullName evidence="8">Ribonuclease R</fullName>
        <shortName evidence="8">RNase R</shortName>
        <ecNumber evidence="8">3.1.13.1</ecNumber>
    </recommendedName>
</protein>
<accession>A0A7Y2JYL7</accession>
<comment type="similarity">
    <text evidence="8">Belongs to the RNR ribonuclease family. RNase R subfamily.</text>
</comment>
<evidence type="ECO:0000256" key="1">
    <source>
        <dbReference type="ARBA" id="ARBA00001849"/>
    </source>
</evidence>
<comment type="function">
    <text evidence="8">3'-5' exoribonuclease that releases 5'-nucleoside monophosphates and is involved in maturation of structured RNAs.</text>
</comment>
<evidence type="ECO:0000259" key="10">
    <source>
        <dbReference type="PROSITE" id="PS50126"/>
    </source>
</evidence>
<proteinExistence type="inferred from homology"/>
<evidence type="ECO:0000256" key="7">
    <source>
        <dbReference type="ARBA" id="ARBA00022884"/>
    </source>
</evidence>
<dbReference type="PANTHER" id="PTHR23355">
    <property type="entry name" value="RIBONUCLEASE"/>
    <property type="match status" value="1"/>
</dbReference>
<dbReference type="InterPro" id="IPR050180">
    <property type="entry name" value="RNR_Ribonuclease"/>
</dbReference>
<dbReference type="NCBIfam" id="TIGR02063">
    <property type="entry name" value="RNase_R"/>
    <property type="match status" value="1"/>
</dbReference>
<dbReference type="AlphaFoldDB" id="A0A7Y2JYL7"/>
<dbReference type="NCBIfam" id="TIGR00358">
    <property type="entry name" value="3_prime_RNase"/>
    <property type="match status" value="1"/>
</dbReference>
<dbReference type="InterPro" id="IPR040476">
    <property type="entry name" value="CSD2"/>
</dbReference>
<dbReference type="InterPro" id="IPR004476">
    <property type="entry name" value="RNase_II/RNase_R"/>
</dbReference>
<dbReference type="Pfam" id="PF00575">
    <property type="entry name" value="S1"/>
    <property type="match status" value="1"/>
</dbReference>
<keyword evidence="6 8" id="KW-0269">Exonuclease</keyword>
<keyword evidence="7 8" id="KW-0694">RNA-binding</keyword>
<dbReference type="Pfam" id="PF17876">
    <property type="entry name" value="CSD2"/>
    <property type="match status" value="1"/>
</dbReference>
<feature type="compositionally biased region" description="Low complexity" evidence="9">
    <location>
        <begin position="872"/>
        <end position="931"/>
    </location>
</feature>
<evidence type="ECO:0000256" key="4">
    <source>
        <dbReference type="ARBA" id="ARBA00022722"/>
    </source>
</evidence>
<dbReference type="PROSITE" id="PS01175">
    <property type="entry name" value="RIBONUCLEASE_II"/>
    <property type="match status" value="1"/>
</dbReference>
<evidence type="ECO:0000313" key="11">
    <source>
        <dbReference type="EMBL" id="NNG23360.1"/>
    </source>
</evidence>
<keyword evidence="5 8" id="KW-0378">Hydrolase</keyword>
<feature type="compositionally biased region" description="Low complexity" evidence="9">
    <location>
        <begin position="938"/>
        <end position="984"/>
    </location>
</feature>
<dbReference type="Pfam" id="PF00773">
    <property type="entry name" value="RNB"/>
    <property type="match status" value="1"/>
</dbReference>
<feature type="region of interest" description="Disordered" evidence="9">
    <location>
        <begin position="746"/>
        <end position="1031"/>
    </location>
</feature>
<evidence type="ECO:0000256" key="9">
    <source>
        <dbReference type="SAM" id="MobiDB-lite"/>
    </source>
</evidence>
<dbReference type="GO" id="GO:0006402">
    <property type="term" value="P:mRNA catabolic process"/>
    <property type="evidence" value="ECO:0007669"/>
    <property type="project" value="TreeGrafter"/>
</dbReference>
<dbReference type="Proteomes" id="UP000533905">
    <property type="component" value="Unassembled WGS sequence"/>
</dbReference>
<keyword evidence="4 8" id="KW-0540">Nuclease</keyword>
<dbReference type="InterPro" id="IPR012340">
    <property type="entry name" value="NA-bd_OB-fold"/>
</dbReference>
<evidence type="ECO:0000256" key="6">
    <source>
        <dbReference type="ARBA" id="ARBA00022839"/>
    </source>
</evidence>
<dbReference type="GO" id="GO:0005829">
    <property type="term" value="C:cytosol"/>
    <property type="evidence" value="ECO:0007669"/>
    <property type="project" value="UniProtKB-ARBA"/>
</dbReference>
<evidence type="ECO:0000256" key="8">
    <source>
        <dbReference type="HAMAP-Rule" id="MF_01895"/>
    </source>
</evidence>
<evidence type="ECO:0000256" key="2">
    <source>
        <dbReference type="ARBA" id="ARBA00004496"/>
    </source>
</evidence>
<feature type="domain" description="S1 motif" evidence="10">
    <location>
        <begin position="659"/>
        <end position="740"/>
    </location>
</feature>
<dbReference type="InterPro" id="IPR022966">
    <property type="entry name" value="RNase_II/R_CS"/>
</dbReference>
<evidence type="ECO:0000256" key="5">
    <source>
        <dbReference type="ARBA" id="ARBA00022801"/>
    </source>
</evidence>
<feature type="compositionally biased region" description="Polar residues" evidence="9">
    <location>
        <begin position="811"/>
        <end position="823"/>
    </location>
</feature>
<keyword evidence="12" id="KW-1185">Reference proteome</keyword>
<dbReference type="SUPFAM" id="SSF50249">
    <property type="entry name" value="Nucleic acid-binding proteins"/>
    <property type="match status" value="4"/>
</dbReference>
<reference evidence="11 12" key="1">
    <citation type="submission" date="2020-04" db="EMBL/GenBank/DDBJ databases">
        <title>Massilia sp. nov., a cold adapted bacteria isolated from Arctic soil.</title>
        <authorList>
            <person name="Son J."/>
            <person name="Ka J.-O."/>
        </authorList>
    </citation>
    <scope>NUCLEOTIDE SEQUENCE [LARGE SCALE GENOMIC DNA]</scope>
    <source>
        <strain evidence="11 12">ML15P13</strain>
    </source>
</reference>
<name>A0A7Y2JYL7_9BURK</name>
<dbReference type="GO" id="GO:0003723">
    <property type="term" value="F:RNA binding"/>
    <property type="evidence" value="ECO:0007669"/>
    <property type="project" value="UniProtKB-UniRule"/>
</dbReference>